<sequence>MIDTKILTNLKINKESVANKDLNIKKEASDYTNKFKDILKDEVVTNKSTTNDFKKIETLKNEEEPSDKCTIEETIEKITKAIDDSEDFQGNKLDDNKLENIILLLSQLIQQKDLKSNEISGELNVSLDSSLIDNKELTINKDNFKLGKVNNDILRLDTVELSDKKDTLNEAINLANNILEMINSDDFKDILSSKESKELAEVLNLLNEKLFSKENLNSISSVNIVENPSMLTNKENKKSIDKLNNSKVDVESKVEVSNEDVDNTSFSDELKKIVLNDNTKDKVNTKLEKSNDKSDEELKKLTEEEKVLSKILDSDKGLGKGNLIGNYNKNIFKPIQIIDNPIIVNKQTMDMDIIKNVKYMVQNAVSELKVKIYPKELGEITIKILSQEGIMRAEIKATSKETYNLINSNLNDIKKGLEQQNIKIQDVNVGIYQEDATFYSGENSQSDFAREENKKAKNKLIDFDEVDSINEDGIRIDDSNVNLLA</sequence>
<gene>
    <name evidence="2" type="ORF">K4H94_03015</name>
</gene>
<evidence type="ECO:0000259" key="1">
    <source>
        <dbReference type="Pfam" id="PF02120"/>
    </source>
</evidence>
<evidence type="ECO:0000313" key="2">
    <source>
        <dbReference type="EMBL" id="MBX7290020.1"/>
    </source>
</evidence>
<dbReference type="Pfam" id="PF02120">
    <property type="entry name" value="Flg_hook"/>
    <property type="match status" value="1"/>
</dbReference>
<dbReference type="KEGG" id="cchv:BTM20_05060"/>
<accession>A0ABD4RFU9</accession>
<dbReference type="CDD" id="cd17470">
    <property type="entry name" value="T3SS_Flik_C"/>
    <property type="match status" value="1"/>
</dbReference>
<feature type="domain" description="Flagellar hook-length control protein-like C-terminal" evidence="1">
    <location>
        <begin position="355"/>
        <end position="435"/>
    </location>
</feature>
<dbReference type="EMBL" id="JAIFTX010000005">
    <property type="protein sequence ID" value="MBX7290020.1"/>
    <property type="molecule type" value="Genomic_DNA"/>
</dbReference>
<dbReference type="RefSeq" id="WP_021875218.1">
    <property type="nucleotide sequence ID" value="NZ_CP018624.1"/>
</dbReference>
<dbReference type="AlphaFoldDB" id="A0ABD4RFU9"/>
<dbReference type="GeneID" id="66301227"/>
<name>A0ABD4RFU9_9CLOT</name>
<dbReference type="InterPro" id="IPR021136">
    <property type="entry name" value="Flagellar_hook_control-like_C"/>
</dbReference>
<keyword evidence="2" id="KW-0969">Cilium</keyword>
<proteinExistence type="predicted"/>
<organism evidence="2 3">
    <name type="scientific">Clostridium chauvoei</name>
    <dbReference type="NCBI Taxonomy" id="46867"/>
    <lineage>
        <taxon>Bacteria</taxon>
        <taxon>Bacillati</taxon>
        <taxon>Bacillota</taxon>
        <taxon>Clostridia</taxon>
        <taxon>Eubacteriales</taxon>
        <taxon>Clostridiaceae</taxon>
        <taxon>Clostridium</taxon>
    </lineage>
</organism>
<evidence type="ECO:0000313" key="3">
    <source>
        <dbReference type="Proteomes" id="UP000775179"/>
    </source>
</evidence>
<dbReference type="Gene3D" id="3.30.750.140">
    <property type="match status" value="1"/>
</dbReference>
<keyword evidence="2" id="KW-0966">Cell projection</keyword>
<comment type="caution">
    <text evidence="2">The sequence shown here is derived from an EMBL/GenBank/DDBJ whole genome shotgun (WGS) entry which is preliminary data.</text>
</comment>
<reference evidence="2 3" key="1">
    <citation type="submission" date="2021-08" db="EMBL/GenBank/DDBJ databases">
        <title>Genome sequence analysis of Clostridium chauvoei strains of European origin and evaluation of typing options for outbreak investigations.</title>
        <authorList>
            <person name="Abdel-Glil M."/>
            <person name="Thomas P."/>
            <person name="Seyboldt C."/>
        </authorList>
    </citation>
    <scope>NUCLEOTIDE SEQUENCE [LARGE SCALE GENOMIC DNA]</scope>
    <source>
        <strain evidence="2 3">S0260-09</strain>
    </source>
</reference>
<keyword evidence="2" id="KW-0282">Flagellum</keyword>
<dbReference type="Proteomes" id="UP000775179">
    <property type="component" value="Unassembled WGS sequence"/>
</dbReference>
<dbReference type="InterPro" id="IPR038610">
    <property type="entry name" value="FliK-like_C_sf"/>
</dbReference>
<protein>
    <submittedName>
        <fullName evidence="2">Flagellar hook-length control protein FliK</fullName>
    </submittedName>
</protein>